<evidence type="ECO:0000313" key="2">
    <source>
        <dbReference type="Proteomes" id="UP000032142"/>
    </source>
</evidence>
<protein>
    <submittedName>
        <fullName evidence="1">Uncharacterized protein</fullName>
    </submittedName>
</protein>
<proteinExistence type="predicted"/>
<keyword evidence="2" id="KW-1185">Reference proteome</keyword>
<dbReference type="EMBL" id="JRRC01465483">
    <property type="protein sequence ID" value="KHG07028.1"/>
    <property type="molecule type" value="Genomic_DNA"/>
</dbReference>
<comment type="caution">
    <text evidence="1">The sequence shown here is derived from an EMBL/GenBank/DDBJ whole genome shotgun (WGS) entry which is preliminary data.</text>
</comment>
<gene>
    <name evidence="1" type="ORF">F383_33691</name>
</gene>
<evidence type="ECO:0000313" key="1">
    <source>
        <dbReference type="EMBL" id="KHG07028.1"/>
    </source>
</evidence>
<name>A0A0B0MY30_GOSAR</name>
<accession>A0A0B0MY30</accession>
<sequence length="14" mass="1671">MSQSGSIYYMKTQF</sequence>
<dbReference type="Proteomes" id="UP000032142">
    <property type="component" value="Unassembled WGS sequence"/>
</dbReference>
<reference evidence="2" key="1">
    <citation type="submission" date="2014-09" db="EMBL/GenBank/DDBJ databases">
        <authorList>
            <person name="Mudge J."/>
            <person name="Ramaraj T."/>
            <person name="Lindquist I.E."/>
            <person name="Bharti A.K."/>
            <person name="Sundararajan A."/>
            <person name="Cameron C.T."/>
            <person name="Woodward J.E."/>
            <person name="May G.D."/>
            <person name="Brubaker C."/>
            <person name="Broadhvest J."/>
            <person name="Wilkins T.A."/>
        </authorList>
    </citation>
    <scope>NUCLEOTIDE SEQUENCE</scope>
    <source>
        <strain evidence="2">cv. AKA8401</strain>
    </source>
</reference>
<organism evidence="1 2">
    <name type="scientific">Gossypium arboreum</name>
    <name type="common">Tree cotton</name>
    <name type="synonym">Gossypium nanking</name>
    <dbReference type="NCBI Taxonomy" id="29729"/>
    <lineage>
        <taxon>Eukaryota</taxon>
        <taxon>Viridiplantae</taxon>
        <taxon>Streptophyta</taxon>
        <taxon>Embryophyta</taxon>
        <taxon>Tracheophyta</taxon>
        <taxon>Spermatophyta</taxon>
        <taxon>Magnoliopsida</taxon>
        <taxon>eudicotyledons</taxon>
        <taxon>Gunneridae</taxon>
        <taxon>Pentapetalae</taxon>
        <taxon>rosids</taxon>
        <taxon>malvids</taxon>
        <taxon>Malvales</taxon>
        <taxon>Malvaceae</taxon>
        <taxon>Malvoideae</taxon>
        <taxon>Gossypium</taxon>
    </lineage>
</organism>